<proteinExistence type="predicted"/>
<keyword evidence="2" id="KW-1185">Reference proteome</keyword>
<sequence length="114" mass="13075">MPISYLVKVNQSSSWGNIGWVDKRTVRLMVKSVLWLSYCRSWTLYPPPLWVFVSTRPFSEPIGSGDFQMSKIVVLQDPSPLDRGLGRGVPKYTGTKKSMNQKVQMLESQLIFMF</sequence>
<comment type="caution">
    <text evidence="1">The sequence shown here is derived from an EMBL/GenBank/DDBJ whole genome shotgun (WGS) entry which is preliminary data.</text>
</comment>
<organism evidence="1 2">
    <name type="scientific">Papaver atlanticum</name>
    <dbReference type="NCBI Taxonomy" id="357466"/>
    <lineage>
        <taxon>Eukaryota</taxon>
        <taxon>Viridiplantae</taxon>
        <taxon>Streptophyta</taxon>
        <taxon>Embryophyta</taxon>
        <taxon>Tracheophyta</taxon>
        <taxon>Spermatophyta</taxon>
        <taxon>Magnoliopsida</taxon>
        <taxon>Ranunculales</taxon>
        <taxon>Papaveraceae</taxon>
        <taxon>Papaveroideae</taxon>
        <taxon>Papaver</taxon>
    </lineage>
</organism>
<gene>
    <name evidence="1" type="ORF">MKW98_016181</name>
</gene>
<dbReference type="EMBL" id="JAJJMB010010581">
    <property type="protein sequence ID" value="KAI3907537.1"/>
    <property type="molecule type" value="Genomic_DNA"/>
</dbReference>
<evidence type="ECO:0000313" key="2">
    <source>
        <dbReference type="Proteomes" id="UP001202328"/>
    </source>
</evidence>
<reference evidence="1" key="1">
    <citation type="submission" date="2022-04" db="EMBL/GenBank/DDBJ databases">
        <title>A functionally conserved STORR gene fusion in Papaver species that diverged 16.8 million years ago.</title>
        <authorList>
            <person name="Catania T."/>
        </authorList>
    </citation>
    <scope>NUCLEOTIDE SEQUENCE</scope>
    <source>
        <strain evidence="1">S-188037</strain>
    </source>
</reference>
<evidence type="ECO:0000313" key="1">
    <source>
        <dbReference type="EMBL" id="KAI3907537.1"/>
    </source>
</evidence>
<protein>
    <submittedName>
        <fullName evidence="1">Uncharacterized protein</fullName>
    </submittedName>
</protein>
<name>A0AAD4SGK6_9MAGN</name>
<accession>A0AAD4SGK6</accession>
<dbReference type="Proteomes" id="UP001202328">
    <property type="component" value="Unassembled WGS sequence"/>
</dbReference>
<dbReference type="AlphaFoldDB" id="A0AAD4SGK6"/>